<name>A0A9N9XPY7_PHYSR</name>
<dbReference type="GO" id="GO:0030170">
    <property type="term" value="F:pyridoxal phosphate binding"/>
    <property type="evidence" value="ECO:0007669"/>
    <property type="project" value="InterPro"/>
</dbReference>
<dbReference type="SUPFAM" id="SSF53383">
    <property type="entry name" value="PLP-dependent transferases"/>
    <property type="match status" value="1"/>
</dbReference>
<evidence type="ECO:0000256" key="5">
    <source>
        <dbReference type="ARBA" id="ARBA00022898"/>
    </source>
</evidence>
<dbReference type="FunFam" id="3.40.640.10:FF:000009">
    <property type="entry name" value="Cystathionine gamma-synthase homolog"/>
    <property type="match status" value="1"/>
</dbReference>
<evidence type="ECO:0000256" key="4">
    <source>
        <dbReference type="ARBA" id="ARBA00012085"/>
    </source>
</evidence>
<dbReference type="GO" id="GO:0019346">
    <property type="term" value="P:transsulfuration"/>
    <property type="evidence" value="ECO:0007669"/>
    <property type="project" value="InterPro"/>
</dbReference>
<evidence type="ECO:0000256" key="2">
    <source>
        <dbReference type="ARBA" id="ARBA00005038"/>
    </source>
</evidence>
<dbReference type="InterPro" id="IPR015421">
    <property type="entry name" value="PyrdxlP-dep_Trfase_major"/>
</dbReference>
<dbReference type="CDD" id="cd00614">
    <property type="entry name" value="CGS_like"/>
    <property type="match status" value="1"/>
</dbReference>
<dbReference type="InterPro" id="IPR000277">
    <property type="entry name" value="Cys/Met-Metab_PyrdxlP-dep_enz"/>
</dbReference>
<dbReference type="PANTHER" id="PTHR11808:SF15">
    <property type="entry name" value="CYSTATHIONINE GAMMA-LYASE"/>
    <property type="match status" value="1"/>
</dbReference>
<organism evidence="10 11">
    <name type="scientific">Phyllotreta striolata</name>
    <name type="common">Striped flea beetle</name>
    <name type="synonym">Crioceris striolata</name>
    <dbReference type="NCBI Taxonomy" id="444603"/>
    <lineage>
        <taxon>Eukaryota</taxon>
        <taxon>Metazoa</taxon>
        <taxon>Ecdysozoa</taxon>
        <taxon>Arthropoda</taxon>
        <taxon>Hexapoda</taxon>
        <taxon>Insecta</taxon>
        <taxon>Pterygota</taxon>
        <taxon>Neoptera</taxon>
        <taxon>Endopterygota</taxon>
        <taxon>Coleoptera</taxon>
        <taxon>Polyphaga</taxon>
        <taxon>Cucujiformia</taxon>
        <taxon>Chrysomeloidea</taxon>
        <taxon>Chrysomelidae</taxon>
        <taxon>Galerucinae</taxon>
        <taxon>Alticini</taxon>
        <taxon>Phyllotreta</taxon>
    </lineage>
</organism>
<dbReference type="GO" id="GO:0019343">
    <property type="term" value="P:cysteine biosynthetic process via cystathionine"/>
    <property type="evidence" value="ECO:0007669"/>
    <property type="project" value="TreeGrafter"/>
</dbReference>
<evidence type="ECO:0000313" key="10">
    <source>
        <dbReference type="EMBL" id="CAG9857499.1"/>
    </source>
</evidence>
<dbReference type="Proteomes" id="UP001153712">
    <property type="component" value="Chromosome 14"/>
</dbReference>
<keyword evidence="6" id="KW-0198">Cysteine biosynthesis</keyword>
<dbReference type="AlphaFoldDB" id="A0A9N9XPY7"/>
<evidence type="ECO:0000256" key="6">
    <source>
        <dbReference type="ARBA" id="ARBA00023192"/>
    </source>
</evidence>
<dbReference type="FunFam" id="3.90.1150.10:FF:000008">
    <property type="entry name" value="Cystathionine gamma-synthase"/>
    <property type="match status" value="1"/>
</dbReference>
<dbReference type="OrthoDB" id="3512640at2759"/>
<dbReference type="Pfam" id="PF01053">
    <property type="entry name" value="Cys_Met_Meta_PP"/>
    <property type="match status" value="1"/>
</dbReference>
<dbReference type="Gene3D" id="3.40.640.10">
    <property type="entry name" value="Type I PLP-dependent aspartate aminotransferase-like (Major domain)"/>
    <property type="match status" value="1"/>
</dbReference>
<dbReference type="Gene3D" id="3.90.1150.10">
    <property type="entry name" value="Aspartate Aminotransferase, domain 1"/>
    <property type="match status" value="1"/>
</dbReference>
<evidence type="ECO:0000256" key="1">
    <source>
        <dbReference type="ARBA" id="ARBA00001933"/>
    </source>
</evidence>
<keyword evidence="6" id="KW-0028">Amino-acid biosynthesis</keyword>
<feature type="compositionally biased region" description="Polar residues" evidence="9">
    <location>
        <begin position="1"/>
        <end position="11"/>
    </location>
</feature>
<dbReference type="EC" id="4.4.1.1" evidence="4"/>
<proteinExistence type="inferred from homology"/>
<comment type="similarity">
    <text evidence="3 8">Belongs to the trans-sulfuration enzymes family.</text>
</comment>
<keyword evidence="11" id="KW-1185">Reference proteome</keyword>
<protein>
    <recommendedName>
        <fullName evidence="4">cystathionine gamma-lyase</fullName>
        <ecNumber evidence="4">4.4.1.1</ecNumber>
    </recommendedName>
    <alternativeName>
        <fullName evidence="7">Gamma-cystathionase</fullName>
    </alternativeName>
</protein>
<dbReference type="EMBL" id="OU900107">
    <property type="protein sequence ID" value="CAG9857499.1"/>
    <property type="molecule type" value="Genomic_DNA"/>
</dbReference>
<evidence type="ECO:0000256" key="9">
    <source>
        <dbReference type="SAM" id="MobiDB-lite"/>
    </source>
</evidence>
<keyword evidence="5 8" id="KW-0663">Pyridoxal phosphate</keyword>
<evidence type="ECO:0000256" key="3">
    <source>
        <dbReference type="ARBA" id="ARBA00009077"/>
    </source>
</evidence>
<gene>
    <name evidence="10" type="ORF">PHYEVI_LOCUS3904</name>
</gene>
<sequence>MTMSPRRSSPSHGVRCSVSRTSSERMVGSIEGPEHSTKSPTNWKVQCARQQYFANVPAAVRRWRTSGARVLANERTLWNDIGACFRMSYTNGDVPEGYLPFPKGFSTSAIHHAQEPEQWDSMAVVTPMVSSTTFKQHGPADFKKFEYGRSGNPTRDVLEKVLAKLDNADYGLTFSSGLGANTAIASLLNSGDNIIVGDDVYGGTNRLFNSVFSKFNLDITLVDLVDIRNLEKAIKPNTKLIWLETPTNPTLKVVDIRAAAAIAKAKNILLAVDNTFLTPYLQRPLELGADLAVYSLTKYMNGHSDVIMGSIATNDKALYDKLKFLQNAMGIVPSPFDCYQVNRSLKTLAIRMKQHQANGMCVAKYLEAHPLVEKVLHPGLRSHPQHELFRKQTCGHSGIFSFVLKGSLEQSKKFLSSLEVFTLAESLGGYESLAELPSLMTHASVPAGLRETLGITDSLVRLSVGLEDAEDLIADLERAFRAVK</sequence>
<feature type="region of interest" description="Disordered" evidence="9">
    <location>
        <begin position="1"/>
        <end position="40"/>
    </location>
</feature>
<dbReference type="PANTHER" id="PTHR11808">
    <property type="entry name" value="TRANS-SULFURATION ENZYME FAMILY MEMBER"/>
    <property type="match status" value="1"/>
</dbReference>
<comment type="pathway">
    <text evidence="2">Amino-acid biosynthesis; L-cysteine biosynthesis; L-cysteine from L-homocysteine and L-serine: step 2/2.</text>
</comment>
<comment type="cofactor">
    <cofactor evidence="1 8">
        <name>pyridoxal 5'-phosphate</name>
        <dbReference type="ChEBI" id="CHEBI:597326"/>
    </cofactor>
</comment>
<evidence type="ECO:0000256" key="8">
    <source>
        <dbReference type="RuleBase" id="RU362118"/>
    </source>
</evidence>
<dbReference type="InterPro" id="IPR054542">
    <property type="entry name" value="Cys_met_metab_PP"/>
</dbReference>
<dbReference type="GO" id="GO:0005737">
    <property type="term" value="C:cytoplasm"/>
    <property type="evidence" value="ECO:0007669"/>
    <property type="project" value="TreeGrafter"/>
</dbReference>
<evidence type="ECO:0000313" key="11">
    <source>
        <dbReference type="Proteomes" id="UP001153712"/>
    </source>
</evidence>
<dbReference type="GO" id="GO:0004123">
    <property type="term" value="F:cystathionine gamma-lyase activity"/>
    <property type="evidence" value="ECO:0007669"/>
    <property type="project" value="TreeGrafter"/>
</dbReference>
<dbReference type="PROSITE" id="PS00868">
    <property type="entry name" value="CYS_MET_METAB_PP"/>
    <property type="match status" value="1"/>
</dbReference>
<dbReference type="InterPro" id="IPR015422">
    <property type="entry name" value="PyrdxlP-dep_Trfase_small"/>
</dbReference>
<evidence type="ECO:0000256" key="7">
    <source>
        <dbReference type="ARBA" id="ARBA00029853"/>
    </source>
</evidence>
<dbReference type="InterPro" id="IPR015424">
    <property type="entry name" value="PyrdxlP-dep_Trfase"/>
</dbReference>
<accession>A0A9N9XPY7</accession>
<reference evidence="10" key="1">
    <citation type="submission" date="2022-01" db="EMBL/GenBank/DDBJ databases">
        <authorList>
            <person name="King R."/>
        </authorList>
    </citation>
    <scope>NUCLEOTIDE SEQUENCE</scope>
</reference>